<name>A0A8J4EFT8_9ACTN</name>
<keyword evidence="3" id="KW-1185">Reference proteome</keyword>
<accession>A0A8J4EFT8</accession>
<keyword evidence="1" id="KW-0812">Transmembrane</keyword>
<feature type="transmembrane region" description="Helical" evidence="1">
    <location>
        <begin position="207"/>
        <end position="231"/>
    </location>
</feature>
<keyword evidence="1" id="KW-0472">Membrane</keyword>
<evidence type="ECO:0000313" key="2">
    <source>
        <dbReference type="EMBL" id="GIJ70437.1"/>
    </source>
</evidence>
<keyword evidence="1" id="KW-1133">Transmembrane helix</keyword>
<proteinExistence type="predicted"/>
<evidence type="ECO:0008006" key="4">
    <source>
        <dbReference type="Google" id="ProtNLM"/>
    </source>
</evidence>
<feature type="transmembrane region" description="Helical" evidence="1">
    <location>
        <begin position="48"/>
        <end position="71"/>
    </location>
</feature>
<protein>
    <recommendedName>
        <fullName evidence="4">Glycerophosphoryl diester phosphodiesterase membrane domain-containing protein</fullName>
    </recommendedName>
</protein>
<reference evidence="2" key="1">
    <citation type="submission" date="2021-01" db="EMBL/GenBank/DDBJ databases">
        <title>Whole genome shotgun sequence of Virgisporangium ochraceum NBRC 16418.</title>
        <authorList>
            <person name="Komaki H."/>
            <person name="Tamura T."/>
        </authorList>
    </citation>
    <scope>NUCLEOTIDE SEQUENCE</scope>
    <source>
        <strain evidence="2">NBRC 16418</strain>
    </source>
</reference>
<evidence type="ECO:0000256" key="1">
    <source>
        <dbReference type="SAM" id="Phobius"/>
    </source>
</evidence>
<organism evidence="2 3">
    <name type="scientific">Virgisporangium ochraceum</name>
    <dbReference type="NCBI Taxonomy" id="65505"/>
    <lineage>
        <taxon>Bacteria</taxon>
        <taxon>Bacillati</taxon>
        <taxon>Actinomycetota</taxon>
        <taxon>Actinomycetes</taxon>
        <taxon>Micromonosporales</taxon>
        <taxon>Micromonosporaceae</taxon>
        <taxon>Virgisporangium</taxon>
    </lineage>
</organism>
<feature type="transmembrane region" description="Helical" evidence="1">
    <location>
        <begin position="251"/>
        <end position="275"/>
    </location>
</feature>
<sequence length="319" mass="32558">MPHGGYAVPPPTFGYPTGDPVFDPLISPDYNGWFSRATALVKAGWRPLAALQAIGVVAVMVVQLPVILWTVSVASDLSYTVEDDPTGTADLGPLFGVIGLALAGGFLSIVVAALVTLASIRVGVAVATGAEPNVGEALRGSMGRMFPLLGWQIVAGLLIVVGVCACVLPAIYLYVVFMTVPAVVAFERTNVISRCFQLFHRDLGAAVARLATILGFTIAASVLGGIIDAIISSATGASAGQFEAVPSDVTTGALIGGYLLSTLVAALIGAVAAVFTSQLTLTAYADLRARVEPLSTPVLASELGLQPPATAAGPAPTTW</sequence>
<feature type="transmembrane region" description="Helical" evidence="1">
    <location>
        <begin position="91"/>
        <end position="124"/>
    </location>
</feature>
<gene>
    <name evidence="2" type="ORF">Voc01_053540</name>
</gene>
<comment type="caution">
    <text evidence="2">The sequence shown here is derived from an EMBL/GenBank/DDBJ whole genome shotgun (WGS) entry which is preliminary data.</text>
</comment>
<dbReference type="AlphaFoldDB" id="A0A8J4EFT8"/>
<dbReference type="EMBL" id="BOPH01000080">
    <property type="protein sequence ID" value="GIJ70437.1"/>
    <property type="molecule type" value="Genomic_DNA"/>
</dbReference>
<dbReference type="Proteomes" id="UP000635606">
    <property type="component" value="Unassembled WGS sequence"/>
</dbReference>
<evidence type="ECO:0000313" key="3">
    <source>
        <dbReference type="Proteomes" id="UP000635606"/>
    </source>
</evidence>